<dbReference type="OrthoDB" id="2422163at2759"/>
<accession>A0A9N8ZLN5</accession>
<evidence type="ECO:0000256" key="1">
    <source>
        <dbReference type="SAM" id="MobiDB-lite"/>
    </source>
</evidence>
<keyword evidence="3" id="KW-1185">Reference proteome</keyword>
<gene>
    <name evidence="2" type="ORF">DERYTH_LOCUS2851</name>
</gene>
<dbReference type="AlphaFoldDB" id="A0A9N8ZLN5"/>
<proteinExistence type="predicted"/>
<feature type="region of interest" description="Disordered" evidence="1">
    <location>
        <begin position="44"/>
        <end position="82"/>
    </location>
</feature>
<evidence type="ECO:0000313" key="2">
    <source>
        <dbReference type="EMBL" id="CAG8500010.1"/>
    </source>
</evidence>
<evidence type="ECO:0000313" key="3">
    <source>
        <dbReference type="Proteomes" id="UP000789405"/>
    </source>
</evidence>
<reference evidence="2" key="1">
    <citation type="submission" date="2021-06" db="EMBL/GenBank/DDBJ databases">
        <authorList>
            <person name="Kallberg Y."/>
            <person name="Tangrot J."/>
            <person name="Rosling A."/>
        </authorList>
    </citation>
    <scope>NUCLEOTIDE SEQUENCE</scope>
    <source>
        <strain evidence="2">MA453B</strain>
    </source>
</reference>
<name>A0A9N8ZLN5_9GLOM</name>
<protein>
    <submittedName>
        <fullName evidence="2">17862_t:CDS:1</fullName>
    </submittedName>
</protein>
<organism evidence="2 3">
    <name type="scientific">Dentiscutata erythropus</name>
    <dbReference type="NCBI Taxonomy" id="1348616"/>
    <lineage>
        <taxon>Eukaryota</taxon>
        <taxon>Fungi</taxon>
        <taxon>Fungi incertae sedis</taxon>
        <taxon>Mucoromycota</taxon>
        <taxon>Glomeromycotina</taxon>
        <taxon>Glomeromycetes</taxon>
        <taxon>Diversisporales</taxon>
        <taxon>Gigasporaceae</taxon>
        <taxon>Dentiscutata</taxon>
    </lineage>
</organism>
<sequence>MSILDLEMFSVSEAIVYDIIHRHHKHKHKEHLFKQQPIVCQNKCAKRKHRNNRRNELRPIKNSSRYYSPEVSETDEENPSSKRKVITKDLRWRSTTISLIMITLFKISKIRSHVQDTVGYYEKELSKPFLVPNWSVSGYEGSLKMAVQNACDE</sequence>
<dbReference type="Proteomes" id="UP000789405">
    <property type="component" value="Unassembled WGS sequence"/>
</dbReference>
<comment type="caution">
    <text evidence="2">The sequence shown here is derived from an EMBL/GenBank/DDBJ whole genome shotgun (WGS) entry which is preliminary data.</text>
</comment>
<dbReference type="EMBL" id="CAJVPY010000945">
    <property type="protein sequence ID" value="CAG8500010.1"/>
    <property type="molecule type" value="Genomic_DNA"/>
</dbReference>